<keyword evidence="2 5" id="KW-0812">Transmembrane</keyword>
<dbReference type="SUPFAM" id="SSF103473">
    <property type="entry name" value="MFS general substrate transporter"/>
    <property type="match status" value="1"/>
</dbReference>
<feature type="transmembrane region" description="Helical" evidence="5">
    <location>
        <begin position="158"/>
        <end position="177"/>
    </location>
</feature>
<gene>
    <name evidence="7" type="ORF">FHS49_000799</name>
</gene>
<feature type="transmembrane region" description="Helical" evidence="5">
    <location>
        <begin position="333"/>
        <end position="353"/>
    </location>
</feature>
<organism evidence="7 8">
    <name type="scientific">Sphingobium boeckii</name>
    <dbReference type="NCBI Taxonomy" id="1082345"/>
    <lineage>
        <taxon>Bacteria</taxon>
        <taxon>Pseudomonadati</taxon>
        <taxon>Pseudomonadota</taxon>
        <taxon>Alphaproteobacteria</taxon>
        <taxon>Sphingomonadales</taxon>
        <taxon>Sphingomonadaceae</taxon>
        <taxon>Sphingobium</taxon>
    </lineage>
</organism>
<dbReference type="RefSeq" id="WP_184015430.1">
    <property type="nucleotide sequence ID" value="NZ_JACIJC010000001.1"/>
</dbReference>
<keyword evidence="4 5" id="KW-0472">Membrane</keyword>
<feature type="transmembrane region" description="Helical" evidence="5">
    <location>
        <begin position="264"/>
        <end position="288"/>
    </location>
</feature>
<evidence type="ECO:0000313" key="8">
    <source>
        <dbReference type="Proteomes" id="UP000549617"/>
    </source>
</evidence>
<dbReference type="Proteomes" id="UP000549617">
    <property type="component" value="Unassembled WGS sequence"/>
</dbReference>
<evidence type="ECO:0000256" key="1">
    <source>
        <dbReference type="ARBA" id="ARBA00004141"/>
    </source>
</evidence>
<dbReference type="PANTHER" id="PTHR23508">
    <property type="entry name" value="CARBOXYLIC ACID TRANSPORTER PROTEIN HOMOLOG"/>
    <property type="match status" value="1"/>
</dbReference>
<feature type="transmembrane region" description="Helical" evidence="5">
    <location>
        <begin position="32"/>
        <end position="51"/>
    </location>
</feature>
<dbReference type="PANTHER" id="PTHR23508:SF10">
    <property type="entry name" value="CARBOXYLIC ACID TRANSPORTER PROTEIN HOMOLOG"/>
    <property type="match status" value="1"/>
</dbReference>
<dbReference type="GO" id="GO:0005886">
    <property type="term" value="C:plasma membrane"/>
    <property type="evidence" value="ECO:0007669"/>
    <property type="project" value="TreeGrafter"/>
</dbReference>
<name>A0A7W9AFU2_9SPHN</name>
<dbReference type="Pfam" id="PF07690">
    <property type="entry name" value="MFS_1"/>
    <property type="match status" value="1"/>
</dbReference>
<feature type="transmembrane region" description="Helical" evidence="5">
    <location>
        <begin position="126"/>
        <end position="146"/>
    </location>
</feature>
<evidence type="ECO:0000256" key="4">
    <source>
        <dbReference type="ARBA" id="ARBA00023136"/>
    </source>
</evidence>
<keyword evidence="3 5" id="KW-1133">Transmembrane helix</keyword>
<feature type="transmembrane region" description="Helical" evidence="5">
    <location>
        <begin position="393"/>
        <end position="415"/>
    </location>
</feature>
<feature type="transmembrane region" description="Helical" evidence="5">
    <location>
        <begin position="421"/>
        <end position="443"/>
    </location>
</feature>
<feature type="transmembrane region" description="Helical" evidence="5">
    <location>
        <begin position="300"/>
        <end position="321"/>
    </location>
</feature>
<reference evidence="7 8" key="1">
    <citation type="submission" date="2020-08" db="EMBL/GenBank/DDBJ databases">
        <title>Genomic Encyclopedia of Type Strains, Phase IV (KMG-IV): sequencing the most valuable type-strain genomes for metagenomic binning, comparative biology and taxonomic classification.</title>
        <authorList>
            <person name="Goeker M."/>
        </authorList>
    </citation>
    <scope>NUCLEOTIDE SEQUENCE [LARGE SCALE GENOMIC DNA]</scope>
    <source>
        <strain evidence="7 8">DSM 25079</strain>
    </source>
</reference>
<feature type="transmembrane region" description="Helical" evidence="5">
    <location>
        <begin position="189"/>
        <end position="209"/>
    </location>
</feature>
<dbReference type="AlphaFoldDB" id="A0A7W9AFU2"/>
<feature type="transmembrane region" description="Helical" evidence="5">
    <location>
        <begin position="63"/>
        <end position="88"/>
    </location>
</feature>
<dbReference type="InterPro" id="IPR011701">
    <property type="entry name" value="MFS"/>
</dbReference>
<dbReference type="Gene3D" id="1.20.1250.20">
    <property type="entry name" value="MFS general substrate transporter like domains"/>
    <property type="match status" value="1"/>
</dbReference>
<evidence type="ECO:0000256" key="5">
    <source>
        <dbReference type="SAM" id="Phobius"/>
    </source>
</evidence>
<feature type="domain" description="Major facilitator superfamily (MFS) profile" evidence="6">
    <location>
        <begin position="34"/>
        <end position="444"/>
    </location>
</feature>
<accession>A0A7W9AFU2</accession>
<dbReference type="PROSITE" id="PS50850">
    <property type="entry name" value="MFS"/>
    <property type="match status" value="1"/>
</dbReference>
<evidence type="ECO:0000313" key="7">
    <source>
        <dbReference type="EMBL" id="MBB5684808.1"/>
    </source>
</evidence>
<evidence type="ECO:0000256" key="3">
    <source>
        <dbReference type="ARBA" id="ARBA00022989"/>
    </source>
</evidence>
<dbReference type="EMBL" id="JACIJC010000001">
    <property type="protein sequence ID" value="MBB5684808.1"/>
    <property type="molecule type" value="Genomic_DNA"/>
</dbReference>
<proteinExistence type="predicted"/>
<evidence type="ECO:0000256" key="2">
    <source>
        <dbReference type="ARBA" id="ARBA00022692"/>
    </source>
</evidence>
<dbReference type="InterPro" id="IPR020846">
    <property type="entry name" value="MFS_dom"/>
</dbReference>
<sequence length="454" mass="48453">MMSASSTIPPPASVSQDLDELLDRSRMSFGHWIAASMFFLIMMADGYDLYVMVQLLPTIAKSFAVSTAVLTTAYATQTLGQAVGALGISPIADRFGRKPLLIICMILLGIATFAGSFSVTAEQFTITRFIAGAFGGAIMPITVSLAADIAPTKWRSNFIGITYAGIGIGGMLAVVAVSLLLDSQGWHRLFYIGSFLPVIIAVLFALFGIESLRHRARKNGGDLRIVKDLKRIGIPTLPGAHFATVSGASKDKAISLIEIFRGKYAVVTVLLTMAAMCTLTAATLFSMVPTFYHEIEGIPLAQVVAPLAIFQVIALPLSFLYGVIMDKIGRFRVIWFYASAAPIALICLAYTKFGDWKFTAVFLLCGFFINASLQSLSIVVPTLYPSTMRAAALGWKAGSGRLASMTAPLLAGVILATKASIVTALATLCVPMVVLALVIPALMRAVRKADETRG</sequence>
<dbReference type="InterPro" id="IPR036259">
    <property type="entry name" value="MFS_trans_sf"/>
</dbReference>
<comment type="subcellular location">
    <subcellularLocation>
        <location evidence="1">Membrane</location>
        <topology evidence="1">Multi-pass membrane protein</topology>
    </subcellularLocation>
</comment>
<feature type="transmembrane region" description="Helical" evidence="5">
    <location>
        <begin position="359"/>
        <end position="381"/>
    </location>
</feature>
<evidence type="ECO:0000259" key="6">
    <source>
        <dbReference type="PROSITE" id="PS50850"/>
    </source>
</evidence>
<comment type="caution">
    <text evidence="7">The sequence shown here is derived from an EMBL/GenBank/DDBJ whole genome shotgun (WGS) entry which is preliminary data.</text>
</comment>
<feature type="transmembrane region" description="Helical" evidence="5">
    <location>
        <begin position="100"/>
        <end position="120"/>
    </location>
</feature>
<protein>
    <submittedName>
        <fullName evidence="7">AAHS family 4-hydroxybenzoate transporter-like MFS transporter</fullName>
    </submittedName>
</protein>
<dbReference type="GO" id="GO:0046943">
    <property type="term" value="F:carboxylic acid transmembrane transporter activity"/>
    <property type="evidence" value="ECO:0007669"/>
    <property type="project" value="TreeGrafter"/>
</dbReference>
<keyword evidence="8" id="KW-1185">Reference proteome</keyword>